<dbReference type="Proteomes" id="UP000439965">
    <property type="component" value="Unassembled WGS sequence"/>
</dbReference>
<dbReference type="AlphaFoldDB" id="A0A6I4XU33"/>
<dbReference type="PROSITE" id="PS51257">
    <property type="entry name" value="PROKAR_LIPOPROTEIN"/>
    <property type="match status" value="1"/>
</dbReference>
<organism evidence="2 3">
    <name type="scientific">Enterococcus gallinarum</name>
    <dbReference type="NCBI Taxonomy" id="1353"/>
    <lineage>
        <taxon>Bacteria</taxon>
        <taxon>Bacillati</taxon>
        <taxon>Bacillota</taxon>
        <taxon>Bacilli</taxon>
        <taxon>Lactobacillales</taxon>
        <taxon>Enterococcaceae</taxon>
        <taxon>Enterococcus</taxon>
    </lineage>
</organism>
<keyword evidence="1" id="KW-1133">Transmembrane helix</keyword>
<evidence type="ECO:0000313" key="2">
    <source>
        <dbReference type="EMBL" id="MXS27190.1"/>
    </source>
</evidence>
<feature type="transmembrane region" description="Helical" evidence="1">
    <location>
        <begin position="12"/>
        <end position="31"/>
    </location>
</feature>
<proteinExistence type="predicted"/>
<comment type="caution">
    <text evidence="2">The sequence shown here is derived from an EMBL/GenBank/DDBJ whole genome shotgun (WGS) entry which is preliminary data.</text>
</comment>
<sequence>MNRKRGVTVKRLKTSVFGIFLVMGSIFLLSGCSNSPEAKLSDIFEEGKSPEAKLSDIFEEGKSFYLSNSPSDEPEFKIDKMKDGSITVSNIDKGISETMNYEVEEQEKGLYHYKIANNENYGIFEVLDNFISDTKDFNVFYDEENEGYAFVPISKNYSKMDSSLKETKEIYSTDPHYYVAEYKE</sequence>
<gene>
    <name evidence="2" type="ORF">GTI89_14105</name>
</gene>
<dbReference type="EMBL" id="WVTI01000016">
    <property type="protein sequence ID" value="MXS27190.1"/>
    <property type="molecule type" value="Genomic_DNA"/>
</dbReference>
<protein>
    <recommendedName>
        <fullName evidence="4">Lipoprotein</fullName>
    </recommendedName>
</protein>
<keyword evidence="1" id="KW-0812">Transmembrane</keyword>
<keyword evidence="1" id="KW-0472">Membrane</keyword>
<evidence type="ECO:0000313" key="3">
    <source>
        <dbReference type="Proteomes" id="UP000439965"/>
    </source>
</evidence>
<evidence type="ECO:0000256" key="1">
    <source>
        <dbReference type="SAM" id="Phobius"/>
    </source>
</evidence>
<name>A0A6I4XU33_ENTGA</name>
<accession>A0A6I4XU33</accession>
<reference evidence="2 3" key="1">
    <citation type="submission" date="2019-04" db="EMBL/GenBank/DDBJ databases">
        <title>Step-wise assembly of the neonatal virome modulated by breast feeding.</title>
        <authorList>
            <person name="Liang G."/>
            <person name="Bushman F."/>
        </authorList>
    </citation>
    <scope>NUCLEOTIDE SEQUENCE [LARGE SCALE GENOMIC DNA]</scope>
    <source>
        <strain evidence="2 3">E3404</strain>
    </source>
</reference>
<evidence type="ECO:0008006" key="4">
    <source>
        <dbReference type="Google" id="ProtNLM"/>
    </source>
</evidence>